<dbReference type="InterPro" id="IPR017592">
    <property type="entry name" value="Pilus_assmbl_Flp-typ_CpaB"/>
</dbReference>
<dbReference type="AlphaFoldDB" id="A0A6M7WQV5"/>
<dbReference type="Pfam" id="PF16976">
    <property type="entry name" value="RcpC"/>
    <property type="match status" value="1"/>
</dbReference>
<name>A0A6M7WQV5_RHILI</name>
<dbReference type="CDD" id="cd11614">
    <property type="entry name" value="SAF_CpaB_FlgA_like"/>
    <property type="match status" value="1"/>
</dbReference>
<evidence type="ECO:0000259" key="3">
    <source>
        <dbReference type="SMART" id="SM00858"/>
    </source>
</evidence>
<keyword evidence="2" id="KW-1133">Transmembrane helix</keyword>
<protein>
    <submittedName>
        <fullName evidence="4">Flp pilus assembly protein CpaB</fullName>
    </submittedName>
</protein>
<feature type="transmembrane region" description="Helical" evidence="2">
    <location>
        <begin position="6"/>
        <end position="27"/>
    </location>
</feature>
<dbReference type="InterPro" id="IPR013974">
    <property type="entry name" value="SAF"/>
</dbReference>
<evidence type="ECO:0000313" key="4">
    <source>
        <dbReference type="EMBL" id="QKD04365.1"/>
    </source>
</evidence>
<evidence type="ECO:0000313" key="5">
    <source>
        <dbReference type="Proteomes" id="UP000503017"/>
    </source>
</evidence>
<sequence length="367" mass="38354">MRANTVIMIVLAGVFGVLAVVLANIWLANQRGAIAQTNDSQRDTVVVAAVALKFGDTLSADKLREVAWPAGAVPAGAFKTTEELLTKDLPAGGGTKQALQTIGINEPVLASKITGPGQRATLSAVLGEGMKAVSIRVNDVLGVAGFVFPGDRVDVLLTRTVRNSDGVDQSFVDVLLQSMKVLAVDQVADESKDSPTVVKSVTVEASTRDAQKLTLAAGAGQLSLALRQAAASKGETTERVTLSDLTGEMPADAAKKQAELARQAAADTAAAAERQSAEDARKRADDKIAGLAQAVDRVGSKLDQLSKVKPPAPIVVSAPAPEVHEVPKEVVKYVQPEPPALATIGVFRGVKFESYEVPRQKQQATVN</sequence>
<reference evidence="4 5" key="1">
    <citation type="submission" date="2018-10" db="EMBL/GenBank/DDBJ databases">
        <authorList>
            <person name="Perry B.J."/>
            <person name="Sullivan J.T."/>
            <person name="Murphy R.J.T."/>
            <person name="Ramsay J.P."/>
            <person name="Ronson C.W."/>
        </authorList>
    </citation>
    <scope>NUCLEOTIDE SEQUENCE [LARGE SCALE GENOMIC DNA]</scope>
    <source>
        <strain evidence="4 5">R88b</strain>
    </source>
</reference>
<dbReference type="Pfam" id="PF08666">
    <property type="entry name" value="SAF"/>
    <property type="match status" value="1"/>
</dbReference>
<feature type="domain" description="SAF" evidence="3">
    <location>
        <begin position="43"/>
        <end position="114"/>
    </location>
</feature>
<keyword evidence="2" id="KW-0472">Membrane</keyword>
<dbReference type="NCBIfam" id="TIGR03177">
    <property type="entry name" value="pilus_cpaB"/>
    <property type="match status" value="1"/>
</dbReference>
<dbReference type="InterPro" id="IPR031571">
    <property type="entry name" value="RcpC_dom"/>
</dbReference>
<proteinExistence type="predicted"/>
<dbReference type="Proteomes" id="UP000503017">
    <property type="component" value="Chromosome"/>
</dbReference>
<gene>
    <name evidence="4" type="primary">cpaB</name>
    <name evidence="4" type="ORF">EB235_25150</name>
</gene>
<dbReference type="EMBL" id="CP033367">
    <property type="protein sequence ID" value="QKD04365.1"/>
    <property type="molecule type" value="Genomic_DNA"/>
</dbReference>
<organism evidence="4 5">
    <name type="scientific">Mesorhizobium loti R88b</name>
    <dbReference type="NCBI Taxonomy" id="935548"/>
    <lineage>
        <taxon>Bacteria</taxon>
        <taxon>Pseudomonadati</taxon>
        <taxon>Pseudomonadota</taxon>
        <taxon>Alphaproteobacteria</taxon>
        <taxon>Hyphomicrobiales</taxon>
        <taxon>Phyllobacteriaceae</taxon>
        <taxon>Mesorhizobium</taxon>
    </lineage>
</organism>
<keyword evidence="1" id="KW-0175">Coiled coil</keyword>
<dbReference type="SMART" id="SM00858">
    <property type="entry name" value="SAF"/>
    <property type="match status" value="1"/>
</dbReference>
<evidence type="ECO:0000256" key="1">
    <source>
        <dbReference type="SAM" id="Coils"/>
    </source>
</evidence>
<accession>A0A6M7WQV5</accession>
<keyword evidence="2" id="KW-0812">Transmembrane</keyword>
<evidence type="ECO:0000256" key="2">
    <source>
        <dbReference type="SAM" id="Phobius"/>
    </source>
</evidence>
<dbReference type="RefSeq" id="WP_027028447.1">
    <property type="nucleotide sequence ID" value="NZ_CP033367.1"/>
</dbReference>
<feature type="coiled-coil region" evidence="1">
    <location>
        <begin position="255"/>
        <end position="294"/>
    </location>
</feature>